<dbReference type="PROSITE" id="PS51987">
    <property type="entry name" value="GS_CATALYTIC"/>
    <property type="match status" value="1"/>
</dbReference>
<dbReference type="SUPFAM" id="SSF55931">
    <property type="entry name" value="Glutamine synthetase/guanido kinase"/>
    <property type="match status" value="1"/>
</dbReference>
<evidence type="ECO:0000256" key="3">
    <source>
        <dbReference type="ARBA" id="ARBA00038790"/>
    </source>
</evidence>
<evidence type="ECO:0000256" key="1">
    <source>
        <dbReference type="ARBA" id="ARBA00009897"/>
    </source>
</evidence>
<protein>
    <recommendedName>
        <fullName evidence="4">Lengsin</fullName>
    </recommendedName>
    <alternativeName>
        <fullName evidence="5">Glutamate-ammonia ligase domain-containing protein 1</fullName>
    </alternativeName>
</protein>
<comment type="subunit">
    <text evidence="3">Dodecamer. Interacts with BFSP2 and VIM.</text>
</comment>
<sequence>MGVDLESFETEFAPGQYEITYKPAFGLQAADNAFTFKNGIKEIAQQHGYLASFTTKPYADHVGASAHLNHSLWDEHGKRNLMFDASSPNGLSKIARHWIAGLLYHAPAITVLHSPTVNCITRIREHRFAPANATWAIDNRLLPSVLNPMVLQAALTWRIEWGLCGRMPVHSVAATVAAGLDGIKNEYELPPPVNGLAYEEDNLPPKTAKLPTDMESALEALLADKVICNAMGDEFIKCFVALKKYELVCEAAAMEKGMDHAEWARSYYFDYL</sequence>
<accession>A0A2G8KL56</accession>
<dbReference type="Proteomes" id="UP000230750">
    <property type="component" value="Unassembled WGS sequence"/>
</dbReference>
<dbReference type="AlphaFoldDB" id="A0A2G8KL56"/>
<evidence type="ECO:0000256" key="7">
    <source>
        <dbReference type="RuleBase" id="RU000384"/>
    </source>
</evidence>
<feature type="domain" description="GS catalytic" evidence="8">
    <location>
        <begin position="1"/>
        <end position="272"/>
    </location>
</feature>
<evidence type="ECO:0000313" key="10">
    <source>
        <dbReference type="Proteomes" id="UP000230750"/>
    </source>
</evidence>
<dbReference type="GO" id="GO:0005737">
    <property type="term" value="C:cytoplasm"/>
    <property type="evidence" value="ECO:0007669"/>
    <property type="project" value="TreeGrafter"/>
</dbReference>
<evidence type="ECO:0000256" key="2">
    <source>
        <dbReference type="ARBA" id="ARBA00037583"/>
    </source>
</evidence>
<comment type="function">
    <text evidence="2">May act as a component of the cytoskeleton or as a chaperone for the reorganization of intermediate filament proteins during terminal differentiation in the lens. Does not seem to have enzymatic activity.</text>
</comment>
<evidence type="ECO:0000256" key="6">
    <source>
        <dbReference type="PROSITE-ProRule" id="PRU01331"/>
    </source>
</evidence>
<comment type="similarity">
    <text evidence="1 6 7">Belongs to the glutamine synthetase family.</text>
</comment>
<keyword evidence="10" id="KW-1185">Reference proteome</keyword>
<reference evidence="9 10" key="1">
    <citation type="journal article" date="2017" name="PLoS Biol.">
        <title>The sea cucumber genome provides insights into morphological evolution and visceral regeneration.</title>
        <authorList>
            <person name="Zhang X."/>
            <person name="Sun L."/>
            <person name="Yuan J."/>
            <person name="Sun Y."/>
            <person name="Gao Y."/>
            <person name="Zhang L."/>
            <person name="Li S."/>
            <person name="Dai H."/>
            <person name="Hamel J.F."/>
            <person name="Liu C."/>
            <person name="Yu Y."/>
            <person name="Liu S."/>
            <person name="Lin W."/>
            <person name="Guo K."/>
            <person name="Jin S."/>
            <person name="Xu P."/>
            <person name="Storey K.B."/>
            <person name="Huan P."/>
            <person name="Zhang T."/>
            <person name="Zhou Y."/>
            <person name="Zhang J."/>
            <person name="Lin C."/>
            <person name="Li X."/>
            <person name="Xing L."/>
            <person name="Huo D."/>
            <person name="Sun M."/>
            <person name="Wang L."/>
            <person name="Mercier A."/>
            <person name="Li F."/>
            <person name="Yang H."/>
            <person name="Xiang J."/>
        </authorList>
    </citation>
    <scope>NUCLEOTIDE SEQUENCE [LARGE SCALE GENOMIC DNA]</scope>
    <source>
        <strain evidence="9">Shaxun</strain>
        <tissue evidence="9">Muscle</tissue>
    </source>
</reference>
<evidence type="ECO:0000259" key="8">
    <source>
        <dbReference type="PROSITE" id="PS51987"/>
    </source>
</evidence>
<gene>
    <name evidence="9" type="ORF">BSL78_14375</name>
</gene>
<comment type="caution">
    <text evidence="9">The sequence shown here is derived from an EMBL/GenBank/DDBJ whole genome shotgun (WGS) entry which is preliminary data.</text>
</comment>
<dbReference type="STRING" id="307972.A0A2G8KL56"/>
<dbReference type="PANTHER" id="PTHR43407:SF1">
    <property type="entry name" value="LENGSIN"/>
    <property type="match status" value="1"/>
</dbReference>
<dbReference type="GO" id="GO:0016020">
    <property type="term" value="C:membrane"/>
    <property type="evidence" value="ECO:0007669"/>
    <property type="project" value="TreeGrafter"/>
</dbReference>
<evidence type="ECO:0000256" key="4">
    <source>
        <dbReference type="ARBA" id="ARBA00039404"/>
    </source>
</evidence>
<proteinExistence type="inferred from homology"/>
<evidence type="ECO:0000313" key="9">
    <source>
        <dbReference type="EMBL" id="PIK48744.1"/>
    </source>
</evidence>
<dbReference type="PANTHER" id="PTHR43407">
    <property type="entry name" value="GLUTAMINE SYNTHETASE"/>
    <property type="match status" value="1"/>
</dbReference>
<organism evidence="9 10">
    <name type="scientific">Stichopus japonicus</name>
    <name type="common">Sea cucumber</name>
    <dbReference type="NCBI Taxonomy" id="307972"/>
    <lineage>
        <taxon>Eukaryota</taxon>
        <taxon>Metazoa</taxon>
        <taxon>Echinodermata</taxon>
        <taxon>Eleutherozoa</taxon>
        <taxon>Echinozoa</taxon>
        <taxon>Holothuroidea</taxon>
        <taxon>Aspidochirotacea</taxon>
        <taxon>Aspidochirotida</taxon>
        <taxon>Stichopodidae</taxon>
        <taxon>Apostichopus</taxon>
    </lineage>
</organism>
<dbReference type="GO" id="GO:0004356">
    <property type="term" value="F:glutamine synthetase activity"/>
    <property type="evidence" value="ECO:0007669"/>
    <property type="project" value="InterPro"/>
</dbReference>
<dbReference type="OrthoDB" id="77835at2759"/>
<dbReference type="InterPro" id="IPR008146">
    <property type="entry name" value="Gln_synth_cat_dom"/>
</dbReference>
<evidence type="ECO:0000256" key="5">
    <source>
        <dbReference type="ARBA" id="ARBA00042675"/>
    </source>
</evidence>
<dbReference type="Gene3D" id="3.30.590.10">
    <property type="entry name" value="Glutamine synthetase/guanido kinase, catalytic domain"/>
    <property type="match status" value="1"/>
</dbReference>
<dbReference type="SMART" id="SM01230">
    <property type="entry name" value="Gln-synt_C"/>
    <property type="match status" value="1"/>
</dbReference>
<dbReference type="Pfam" id="PF00120">
    <property type="entry name" value="Gln-synt_C"/>
    <property type="match status" value="1"/>
</dbReference>
<dbReference type="EMBL" id="MRZV01000504">
    <property type="protein sequence ID" value="PIK48744.1"/>
    <property type="molecule type" value="Genomic_DNA"/>
</dbReference>
<dbReference type="InterPro" id="IPR014746">
    <property type="entry name" value="Gln_synth/guanido_kin_cat_dom"/>
</dbReference>
<name>A0A2G8KL56_STIJA</name>